<accession>A0AA86R7L3</accession>
<dbReference type="Proteomes" id="UP001642409">
    <property type="component" value="Unassembled WGS sequence"/>
</dbReference>
<name>A0AA86R7L3_9EUKA</name>
<gene>
    <name evidence="1" type="ORF">HINF_LOCUS55237</name>
    <name evidence="2" type="ORF">HINF_LOCUS69979</name>
</gene>
<protein>
    <submittedName>
        <fullName evidence="2">Hypothetical_protein</fullName>
    </submittedName>
</protein>
<dbReference type="AlphaFoldDB" id="A0AA86R7L3"/>
<dbReference type="EMBL" id="CATOUU010001027">
    <property type="protein sequence ID" value="CAI9967592.1"/>
    <property type="molecule type" value="Genomic_DNA"/>
</dbReference>
<reference evidence="1" key="1">
    <citation type="submission" date="2023-06" db="EMBL/GenBank/DDBJ databases">
        <authorList>
            <person name="Kurt Z."/>
        </authorList>
    </citation>
    <scope>NUCLEOTIDE SEQUENCE</scope>
</reference>
<evidence type="ECO:0000313" key="2">
    <source>
        <dbReference type="EMBL" id="CAL6099228.1"/>
    </source>
</evidence>
<keyword evidence="3" id="KW-1185">Reference proteome</keyword>
<evidence type="ECO:0000313" key="1">
    <source>
        <dbReference type="EMBL" id="CAI9967592.1"/>
    </source>
</evidence>
<comment type="caution">
    <text evidence="1">The sequence shown here is derived from an EMBL/GenBank/DDBJ whole genome shotgun (WGS) entry which is preliminary data.</text>
</comment>
<organism evidence="1">
    <name type="scientific">Hexamita inflata</name>
    <dbReference type="NCBI Taxonomy" id="28002"/>
    <lineage>
        <taxon>Eukaryota</taxon>
        <taxon>Metamonada</taxon>
        <taxon>Diplomonadida</taxon>
        <taxon>Hexamitidae</taxon>
        <taxon>Hexamitinae</taxon>
        <taxon>Hexamita</taxon>
    </lineage>
</organism>
<dbReference type="EMBL" id="CAXDID020000518">
    <property type="protein sequence ID" value="CAL6099228.1"/>
    <property type="molecule type" value="Genomic_DNA"/>
</dbReference>
<evidence type="ECO:0000313" key="3">
    <source>
        <dbReference type="Proteomes" id="UP001642409"/>
    </source>
</evidence>
<sequence>MSWNGSRESEQEFMQAMTGMALLSEAQAQLMQIYENQLLYNCKQTTTISNKTIQPPKIVILLFFRFSVVLMILHCSSLSKHLVLVNYSSKFNLTRSCQVLPPKSSIVGGHFEPVQFIHYYSF</sequence>
<reference evidence="2 3" key="2">
    <citation type="submission" date="2024-07" db="EMBL/GenBank/DDBJ databases">
        <authorList>
            <person name="Akdeniz Z."/>
        </authorList>
    </citation>
    <scope>NUCLEOTIDE SEQUENCE [LARGE SCALE GENOMIC DNA]</scope>
</reference>
<proteinExistence type="predicted"/>